<keyword evidence="4" id="KW-1185">Reference proteome</keyword>
<keyword evidence="2" id="KW-1133">Transmembrane helix</keyword>
<accession>A0A0D2KUM0</accession>
<feature type="transmembrane region" description="Helical" evidence="2">
    <location>
        <begin position="141"/>
        <end position="164"/>
    </location>
</feature>
<evidence type="ECO:0000256" key="2">
    <source>
        <dbReference type="SAM" id="Phobius"/>
    </source>
</evidence>
<reference evidence="4" key="1">
    <citation type="submission" date="2014-04" db="EMBL/GenBank/DDBJ databases">
        <title>Evolutionary Origins and Diversification of the Mycorrhizal Mutualists.</title>
        <authorList>
            <consortium name="DOE Joint Genome Institute"/>
            <consortium name="Mycorrhizal Genomics Consortium"/>
            <person name="Kohler A."/>
            <person name="Kuo A."/>
            <person name="Nagy L.G."/>
            <person name="Floudas D."/>
            <person name="Copeland A."/>
            <person name="Barry K.W."/>
            <person name="Cichocki N."/>
            <person name="Veneault-Fourrey C."/>
            <person name="LaButti K."/>
            <person name="Lindquist E.A."/>
            <person name="Lipzen A."/>
            <person name="Lundell T."/>
            <person name="Morin E."/>
            <person name="Murat C."/>
            <person name="Riley R."/>
            <person name="Ohm R."/>
            <person name="Sun H."/>
            <person name="Tunlid A."/>
            <person name="Henrissat B."/>
            <person name="Grigoriev I.V."/>
            <person name="Hibbett D.S."/>
            <person name="Martin F."/>
        </authorList>
    </citation>
    <scope>NUCLEOTIDE SEQUENCE [LARGE SCALE GENOMIC DNA]</scope>
    <source>
        <strain evidence="4">FD-334 SS-4</strain>
    </source>
</reference>
<name>A0A0D2KUM0_HYPSF</name>
<keyword evidence="2" id="KW-0472">Membrane</keyword>
<feature type="region of interest" description="Disordered" evidence="1">
    <location>
        <begin position="91"/>
        <end position="115"/>
    </location>
</feature>
<evidence type="ECO:0000313" key="3">
    <source>
        <dbReference type="EMBL" id="KJA18377.1"/>
    </source>
</evidence>
<sequence>MSRNAYRQDGRASPQPADISTNVTFHHEYLDLAKSHQQRSRLYLEAASAALERAWDALEAYEDAFNDLMQAIERRGGIGPDAPVAEVVHEPRANEKGGSIVPETTPDKATNKPAPLARANKEGRGIARENAPAKAMRAKSLCLHFFFFQVLNGLAIAYVFFLVFSGKGVVCGQIKGNNVAQFEFLALPVA</sequence>
<dbReference type="AlphaFoldDB" id="A0A0D2KUM0"/>
<protein>
    <submittedName>
        <fullName evidence="3">Uncharacterized protein</fullName>
    </submittedName>
</protein>
<evidence type="ECO:0000313" key="4">
    <source>
        <dbReference type="Proteomes" id="UP000054270"/>
    </source>
</evidence>
<proteinExistence type="predicted"/>
<dbReference type="EMBL" id="KN817590">
    <property type="protein sequence ID" value="KJA18377.1"/>
    <property type="molecule type" value="Genomic_DNA"/>
</dbReference>
<organism evidence="3 4">
    <name type="scientific">Hypholoma sublateritium (strain FD-334 SS-4)</name>
    <dbReference type="NCBI Taxonomy" id="945553"/>
    <lineage>
        <taxon>Eukaryota</taxon>
        <taxon>Fungi</taxon>
        <taxon>Dikarya</taxon>
        <taxon>Basidiomycota</taxon>
        <taxon>Agaricomycotina</taxon>
        <taxon>Agaricomycetes</taxon>
        <taxon>Agaricomycetidae</taxon>
        <taxon>Agaricales</taxon>
        <taxon>Agaricineae</taxon>
        <taxon>Strophariaceae</taxon>
        <taxon>Hypholoma</taxon>
    </lineage>
</organism>
<keyword evidence="2" id="KW-0812">Transmembrane</keyword>
<evidence type="ECO:0000256" key="1">
    <source>
        <dbReference type="SAM" id="MobiDB-lite"/>
    </source>
</evidence>
<dbReference type="Proteomes" id="UP000054270">
    <property type="component" value="Unassembled WGS sequence"/>
</dbReference>
<feature type="region of interest" description="Disordered" evidence="1">
    <location>
        <begin position="1"/>
        <end position="20"/>
    </location>
</feature>
<gene>
    <name evidence="3" type="ORF">HYPSUDRAFT_205484</name>
</gene>
<feature type="compositionally biased region" description="Basic and acidic residues" evidence="1">
    <location>
        <begin position="1"/>
        <end position="10"/>
    </location>
</feature>